<gene>
    <name evidence="1" type="ORF">GWO63_010765</name>
</gene>
<dbReference type="RefSeq" id="WP_183122468.1">
    <property type="nucleotide sequence ID" value="NZ_CP068291.1"/>
</dbReference>
<comment type="caution">
    <text evidence="1">The sequence shown here is derived from an EMBL/GenBank/DDBJ whole genome shotgun (WGS) entry which is preliminary data.</text>
</comment>
<sequence length="55" mass="6160">MTRYLSPPRSLGIPITTCEPELCKAARRSTGARWELFEAGRRGIGKQQQRSEATP</sequence>
<protein>
    <submittedName>
        <fullName evidence="1">Uncharacterized protein</fullName>
    </submittedName>
</protein>
<dbReference type="EMBL" id="JAACBX020000002">
    <property type="protein sequence ID" value="MBM0244709.1"/>
    <property type="molecule type" value="Genomic_DNA"/>
</dbReference>
<organism evidence="1 2">
    <name type="scientific">Corynebacterium macginleyi</name>
    <dbReference type="NCBI Taxonomy" id="38290"/>
    <lineage>
        <taxon>Bacteria</taxon>
        <taxon>Bacillati</taxon>
        <taxon>Actinomycetota</taxon>
        <taxon>Actinomycetes</taxon>
        <taxon>Mycobacteriales</taxon>
        <taxon>Corynebacteriaceae</taxon>
        <taxon>Corynebacterium</taxon>
    </lineage>
</organism>
<dbReference type="Proteomes" id="UP001518680">
    <property type="component" value="Unassembled WGS sequence"/>
</dbReference>
<evidence type="ECO:0000313" key="2">
    <source>
        <dbReference type="Proteomes" id="UP001518680"/>
    </source>
</evidence>
<evidence type="ECO:0000313" key="1">
    <source>
        <dbReference type="EMBL" id="MBM0244709.1"/>
    </source>
</evidence>
<reference evidence="1 2" key="1">
    <citation type="submission" date="2021-01" db="EMBL/GenBank/DDBJ databases">
        <title>Complete genome sequences of Corynebacterium macginleyi strains isolated from infectious keratitis.</title>
        <authorList>
            <person name="Sagerfors S."/>
            <person name="Poehlein A."/>
            <person name="Soderquist B."/>
            <person name="Bruggemann H."/>
        </authorList>
    </citation>
    <scope>NUCLEOTIDE SEQUENCE [LARGE SCALE GENOMIC DNA]</scope>
    <source>
        <strain evidence="1 2">12T220</strain>
    </source>
</reference>
<proteinExistence type="predicted"/>
<keyword evidence="2" id="KW-1185">Reference proteome</keyword>
<name>A0ABS1Y8N7_9CORY</name>
<accession>A0ABS1Y8N7</accession>